<dbReference type="EMBL" id="SPHZ02000002">
    <property type="protein sequence ID" value="KAF0928994.1"/>
    <property type="molecule type" value="Genomic_DNA"/>
</dbReference>
<dbReference type="AlphaFoldDB" id="A0A6G1EWH5"/>
<proteinExistence type="predicted"/>
<evidence type="ECO:0000313" key="2">
    <source>
        <dbReference type="Proteomes" id="UP000479710"/>
    </source>
</evidence>
<name>A0A6G1EWH5_9ORYZ</name>
<evidence type="ECO:0000313" key="1">
    <source>
        <dbReference type="EMBL" id="KAF0928994.1"/>
    </source>
</evidence>
<sequence>MDLLRVEENGELDVVLPVLWRRLLYQHGVALPILGPLGEGWTSLPLMELLIEGIGGGDKAIVVVGPRLWVTK</sequence>
<reference evidence="1 2" key="1">
    <citation type="submission" date="2019-11" db="EMBL/GenBank/DDBJ databases">
        <title>Whole genome sequence of Oryza granulata.</title>
        <authorList>
            <person name="Li W."/>
        </authorList>
    </citation>
    <scope>NUCLEOTIDE SEQUENCE [LARGE SCALE GENOMIC DNA]</scope>
    <source>
        <strain evidence="2">cv. Menghai</strain>
        <tissue evidence="1">Leaf</tissue>
    </source>
</reference>
<comment type="caution">
    <text evidence="1">The sequence shown here is derived from an EMBL/GenBank/DDBJ whole genome shotgun (WGS) entry which is preliminary data.</text>
</comment>
<gene>
    <name evidence="1" type="ORF">E2562_011082</name>
</gene>
<organism evidence="1 2">
    <name type="scientific">Oryza meyeriana var. granulata</name>
    <dbReference type="NCBI Taxonomy" id="110450"/>
    <lineage>
        <taxon>Eukaryota</taxon>
        <taxon>Viridiplantae</taxon>
        <taxon>Streptophyta</taxon>
        <taxon>Embryophyta</taxon>
        <taxon>Tracheophyta</taxon>
        <taxon>Spermatophyta</taxon>
        <taxon>Magnoliopsida</taxon>
        <taxon>Liliopsida</taxon>
        <taxon>Poales</taxon>
        <taxon>Poaceae</taxon>
        <taxon>BOP clade</taxon>
        <taxon>Oryzoideae</taxon>
        <taxon>Oryzeae</taxon>
        <taxon>Oryzinae</taxon>
        <taxon>Oryza</taxon>
        <taxon>Oryza meyeriana</taxon>
    </lineage>
</organism>
<dbReference type="Proteomes" id="UP000479710">
    <property type="component" value="Unassembled WGS sequence"/>
</dbReference>
<protein>
    <submittedName>
        <fullName evidence="1">Uncharacterized protein</fullName>
    </submittedName>
</protein>
<accession>A0A6G1EWH5</accession>
<keyword evidence="2" id="KW-1185">Reference proteome</keyword>